<protein>
    <submittedName>
        <fullName evidence="1">Uncharacterized protein</fullName>
    </submittedName>
</protein>
<gene>
    <name evidence="1" type="ORF">MM415A01090_0006</name>
</gene>
<proteinExistence type="predicted"/>
<evidence type="ECO:0000313" key="1">
    <source>
        <dbReference type="EMBL" id="QJA78293.1"/>
    </source>
</evidence>
<dbReference type="EMBL" id="MT142330">
    <property type="protein sequence ID" value="QJA78293.1"/>
    <property type="molecule type" value="Genomic_DNA"/>
</dbReference>
<sequence>MLTFLKRIYYKLIRMTPDKMEMVSYWKTKDCVEAKVTKAKDKSIIMQLEGEKYPFPTFPRGHLLFGNLSKLKHEIKNQIFNESWYKLENNIPKQEIIENIKNKLYNEIANIAETLRYDMLPPESMTPSVREIYRAWGIVSPKTSILRDYLCFILQEDDAYRFRVQWLVNWFGWLAKLSPCKTFDYALKQLEHGEIIGDMKERQRLLRRILMLALEDKTIKQDFINLFKEINWNKVKLTKADKFHFRGKYFRVDYDILEY</sequence>
<reference evidence="1" key="1">
    <citation type="submission" date="2020-03" db="EMBL/GenBank/DDBJ databases">
        <title>The deep terrestrial virosphere.</title>
        <authorList>
            <person name="Holmfeldt K."/>
            <person name="Nilsson E."/>
            <person name="Simone D."/>
            <person name="Lopez-Fernandez M."/>
            <person name="Wu X."/>
            <person name="de Brujin I."/>
            <person name="Lundin D."/>
            <person name="Andersson A."/>
            <person name="Bertilsson S."/>
            <person name="Dopson M."/>
        </authorList>
    </citation>
    <scope>NUCLEOTIDE SEQUENCE</scope>
    <source>
        <strain evidence="1">MM415A01090</strain>
    </source>
</reference>
<organism evidence="1">
    <name type="scientific">viral metagenome</name>
    <dbReference type="NCBI Taxonomy" id="1070528"/>
    <lineage>
        <taxon>unclassified sequences</taxon>
        <taxon>metagenomes</taxon>
        <taxon>organismal metagenomes</taxon>
    </lineage>
</organism>
<dbReference type="AlphaFoldDB" id="A0A6M3K914"/>
<name>A0A6M3K914_9ZZZZ</name>
<accession>A0A6M3K914</accession>